<dbReference type="InterPro" id="IPR002126">
    <property type="entry name" value="Cadherin-like_dom"/>
</dbReference>
<proteinExistence type="predicted"/>
<accession>A0A3B0C1E1</accession>
<evidence type="ECO:0000256" key="1">
    <source>
        <dbReference type="SAM" id="MobiDB-lite"/>
    </source>
</evidence>
<dbReference type="GO" id="GO:0016020">
    <property type="term" value="C:membrane"/>
    <property type="evidence" value="ECO:0007669"/>
    <property type="project" value="InterPro"/>
</dbReference>
<comment type="caution">
    <text evidence="3">The sequence shown here is derived from an EMBL/GenBank/DDBJ whole genome shotgun (WGS) entry which is preliminary data.</text>
</comment>
<dbReference type="EMBL" id="RBCJ01000003">
    <property type="protein sequence ID" value="RKN79553.1"/>
    <property type="molecule type" value="Genomic_DNA"/>
</dbReference>
<dbReference type="InterPro" id="IPR047589">
    <property type="entry name" value="DUF11_rpt"/>
</dbReference>
<feature type="region of interest" description="Disordered" evidence="1">
    <location>
        <begin position="962"/>
        <end position="1013"/>
    </location>
</feature>
<dbReference type="GO" id="GO:0005509">
    <property type="term" value="F:calcium ion binding"/>
    <property type="evidence" value="ECO:0007669"/>
    <property type="project" value="InterPro"/>
</dbReference>
<evidence type="ECO:0000313" key="4">
    <source>
        <dbReference type="Proteomes" id="UP000276603"/>
    </source>
</evidence>
<dbReference type="InterPro" id="IPR038081">
    <property type="entry name" value="CalX-like_sf"/>
</dbReference>
<dbReference type="RefSeq" id="WP_120712366.1">
    <property type="nucleotide sequence ID" value="NZ_RBCJ01000003.1"/>
</dbReference>
<dbReference type="Pfam" id="PF13585">
    <property type="entry name" value="CHU_C"/>
    <property type="match status" value="1"/>
</dbReference>
<organism evidence="3 4">
    <name type="scientific">Ulvibacterium marinum</name>
    <dbReference type="NCBI Taxonomy" id="2419782"/>
    <lineage>
        <taxon>Bacteria</taxon>
        <taxon>Pseudomonadati</taxon>
        <taxon>Bacteroidota</taxon>
        <taxon>Flavobacteriia</taxon>
        <taxon>Flavobacteriales</taxon>
        <taxon>Flavobacteriaceae</taxon>
        <taxon>Ulvibacterium</taxon>
    </lineage>
</organism>
<feature type="compositionally biased region" description="Acidic residues" evidence="1">
    <location>
        <begin position="981"/>
        <end position="1004"/>
    </location>
</feature>
<dbReference type="Proteomes" id="UP000276603">
    <property type="component" value="Unassembled WGS sequence"/>
</dbReference>
<evidence type="ECO:0000313" key="3">
    <source>
        <dbReference type="EMBL" id="RKN79553.1"/>
    </source>
</evidence>
<dbReference type="Pfam" id="PF01345">
    <property type="entry name" value="DUF11"/>
    <property type="match status" value="2"/>
</dbReference>
<dbReference type="NCBIfam" id="TIGR04131">
    <property type="entry name" value="Bac_Flav_CTERM"/>
    <property type="match status" value="1"/>
</dbReference>
<dbReference type="InterPro" id="IPR044023">
    <property type="entry name" value="Ig_7"/>
</dbReference>
<dbReference type="PROSITE" id="PS50268">
    <property type="entry name" value="CADHERIN_2"/>
    <property type="match status" value="1"/>
</dbReference>
<dbReference type="OrthoDB" id="1236981at2"/>
<dbReference type="InterPro" id="IPR013783">
    <property type="entry name" value="Ig-like_fold"/>
</dbReference>
<name>A0A3B0C1E1_9FLAO</name>
<dbReference type="NCBIfam" id="TIGR01451">
    <property type="entry name" value="B_ant_repeat"/>
    <property type="match status" value="2"/>
</dbReference>
<feature type="region of interest" description="Disordered" evidence="1">
    <location>
        <begin position="892"/>
        <end position="942"/>
    </location>
</feature>
<reference evidence="3 4" key="1">
    <citation type="submission" date="2018-10" db="EMBL/GenBank/DDBJ databases">
        <title>Ulvibacterium marinum gen. nov., sp. nov., a novel marine bacterium of the family Flavobacteriaceae, isolated from a culture of the green alga Ulva prolifera.</title>
        <authorList>
            <person name="Zhang Z."/>
        </authorList>
    </citation>
    <scope>NUCLEOTIDE SEQUENCE [LARGE SCALE GENOMIC DNA]</scope>
    <source>
        <strain evidence="3 4">CCMM003</strain>
    </source>
</reference>
<gene>
    <name evidence="3" type="ORF">D7Z94_14705</name>
</gene>
<dbReference type="InterPro" id="IPR026341">
    <property type="entry name" value="T9SS_type_B"/>
</dbReference>
<keyword evidence="4" id="KW-1185">Reference proteome</keyword>
<dbReference type="Gene3D" id="2.60.40.2030">
    <property type="match status" value="2"/>
</dbReference>
<dbReference type="SUPFAM" id="SSF141072">
    <property type="entry name" value="CalX-like"/>
    <property type="match status" value="2"/>
</dbReference>
<dbReference type="Pfam" id="PF19081">
    <property type="entry name" value="Ig_7"/>
    <property type="match status" value="3"/>
</dbReference>
<dbReference type="InterPro" id="IPR001434">
    <property type="entry name" value="OmcB-like_DUF11"/>
</dbReference>
<sequence>MKKKKDMDAPSKRTIALTKFFCWLFFLSVSVFVRAQDISIAAIGDANEDGSALAIFRVTRTAVLNAPDINVTFSVGDVGDTATSGVDYTPPASNTVTLPASVFSSTFVDIQIARRIDALIEGNETLTVILTGTDGGTINVLADRATAEIIDDDQGLVGISVSDGDASEPSNDGEYTITLGGVNGTGGAITIFFEVGGASTATEGVDFATFPASIDIIDGQQTATLTLDVLDDTDIEQPEIARIRIDNTSNTTLFPIDLANDRVDITIQDDDCFAGFTAPTILGGNPTEFCDSTGENLDGFIQGGAGSAPAGAELRWSTNPNPAGGGDLLAANPSVTVSDTYYAVYWDAANVCFSPTSSVTLTFGTTPSITNTTEDSRCGTGTLTLGATASGGTLSWFAAPTGGSSIGTGTSFVTPSITTTTTYYVEASINGCTSARTAVIATIDPIPVITNTTPDSRCDPGTLTLGATADSGTLSWFATDTGGTSIGTGTSFSTPSITTTTTYYVEASLNGCTSARSAVIATVSQQPSAGNTTNANACTDDNFGETEIDLDDLIENEDSGDWSQTSGTSVGNIPNNNQIDFEGLPLGIYIFTYTTDGAVAPCTNESVDVTITVIDCDPCTAGNLAPTLNPSAPDTDYCGDSIVLDLDDFVTGSGPSGTELRWSTVSDTSDEAAHLLSSSINVSNGGSYFGFYWDDVNSCASPFLEVILALRPIPIITSTTDGERCGPGPVELQVTGNVPGQSQPPTFNWYTVPTGGTALFSGSTVMPDLSITTTYYVEATADGCTSSPRQEVIATVVPEVSPGTPSDGSSCNNAAFGNTTLDLADQLTGADAGVWAVTSQPAGGTIASGINNIDFEGQPAGDYVFTYTTTGAQAPCVNESSIVTISVSSCDTDEDGDGLLGGEEAALGTDPNNADTDGDGIDDGVEVGGDVQNPLDEDNDGIIDALDSNVLDSDLDGIVDQLDPANDNPCVPSRQNGQCDFDMDDISDLDEEANGSDPNDPCDPDPDHPNCNPTPIDLEITKVVDNENAVIGSQVTFTVTVTNLSDRDASGILIGDLLETGFELVSDEPSSGMYDENTGEWTIAALAASEQATLTIIANVLEGGPYTNTAELLDSFPLDETVANNSATVTLNIDLPEGIDLVIQKLARIGNGSNSANIYPLVGQEITFVLIVTNESTEGDAITNIVVEDILPSGPDGRITNVTSNSEDYDINMGLWEIASLSRGQEATLEITGTVLPVEGTFANTATILRSSPADGNPGNNQATATVTVSLPTEADPGFVFNQFSPNGDGTNDFLKIRDVGTFTNTSLEIFNRYGNQVFATSNMQDDNVWDGTWKNEQAPDGTYFYILDLGDGSQPRKGWIQLIR</sequence>
<dbReference type="Gene3D" id="2.60.40.10">
    <property type="entry name" value="Immunoglobulins"/>
    <property type="match status" value="1"/>
</dbReference>
<evidence type="ECO:0000259" key="2">
    <source>
        <dbReference type="PROSITE" id="PS50268"/>
    </source>
</evidence>
<feature type="compositionally biased region" description="Acidic residues" evidence="1">
    <location>
        <begin position="916"/>
        <end position="925"/>
    </location>
</feature>
<feature type="domain" description="Cadherin" evidence="2">
    <location>
        <begin position="159"/>
        <end position="240"/>
    </location>
</feature>
<protein>
    <submittedName>
        <fullName evidence="3">DUF11 domain-containing protein</fullName>
    </submittedName>
</protein>
<dbReference type="GO" id="GO:0007156">
    <property type="term" value="P:homophilic cell adhesion via plasma membrane adhesion molecules"/>
    <property type="evidence" value="ECO:0007669"/>
    <property type="project" value="InterPro"/>
</dbReference>